<dbReference type="EMBL" id="BLAB01000001">
    <property type="protein sequence ID" value="GER92297.1"/>
    <property type="molecule type" value="Genomic_DNA"/>
</dbReference>
<name>A0A5J4L0K7_9ZZZZ</name>
<evidence type="ECO:0000313" key="1">
    <source>
        <dbReference type="EMBL" id="GER92297.1"/>
    </source>
</evidence>
<dbReference type="AlphaFoldDB" id="A0A5J4L0K7"/>
<protein>
    <submittedName>
        <fullName evidence="1">Uncharacterized protein</fullName>
    </submittedName>
</protein>
<proteinExistence type="predicted"/>
<comment type="caution">
    <text evidence="1">The sequence shown here is derived from an EMBL/GenBank/DDBJ whole genome shotgun (WGS) entry which is preliminary data.</text>
</comment>
<gene>
    <name evidence="1" type="ORF">A45J_0012</name>
</gene>
<reference evidence="1" key="1">
    <citation type="submission" date="2019-10" db="EMBL/GenBank/DDBJ databases">
        <title>Metagenomic sequencing of thiosulfate-disproportionating enrichment culture.</title>
        <authorList>
            <person name="Umezawa K."/>
            <person name="Kojima H."/>
            <person name="Fukui M."/>
        </authorList>
    </citation>
    <scope>NUCLEOTIDE SEQUENCE</scope>
    <source>
        <strain evidence="1">45J</strain>
    </source>
</reference>
<organism evidence="1">
    <name type="scientific">hot springs metagenome</name>
    <dbReference type="NCBI Taxonomy" id="433727"/>
    <lineage>
        <taxon>unclassified sequences</taxon>
        <taxon>metagenomes</taxon>
        <taxon>ecological metagenomes</taxon>
    </lineage>
</organism>
<accession>A0A5J4L0K7</accession>
<sequence length="230" mass="26852">MNFLRNFIFTFNKKEVNRLGKVAVITRERVYSDGSKTKANLIIHTDWEYGLGGPFDYKAFRTVEKILSDIYTTTNGNIPSGPIYLGKEYSILKMMGYKNPNEDKYKHLKAFFMRMHRMQFNSEFATYNPATGKWAKGYASVEPIYKKVVFTGEEMPEGSSIEKADAVYIWLGDLYKNSLNHCYVALIDFNFYNSIKSLLSRRLYEIISIYAHKHNSVFFWYFGYMCEDAA</sequence>